<feature type="transmembrane region" description="Helical" evidence="5">
    <location>
        <begin position="178"/>
        <end position="197"/>
    </location>
</feature>
<protein>
    <submittedName>
        <fullName evidence="7">ABC transporter permease</fullName>
    </submittedName>
</protein>
<name>A0A4R4QIM6_9ACTN</name>
<dbReference type="PANTHER" id="PTHR43229">
    <property type="entry name" value="NODULATION PROTEIN J"/>
    <property type="match status" value="1"/>
</dbReference>
<feature type="transmembrane region" description="Helical" evidence="5">
    <location>
        <begin position="7"/>
        <end position="27"/>
    </location>
</feature>
<keyword evidence="8" id="KW-1185">Reference proteome</keyword>
<dbReference type="GO" id="GO:0140359">
    <property type="term" value="F:ABC-type transporter activity"/>
    <property type="evidence" value="ECO:0007669"/>
    <property type="project" value="InterPro"/>
</dbReference>
<dbReference type="GO" id="GO:0016020">
    <property type="term" value="C:membrane"/>
    <property type="evidence" value="ECO:0007669"/>
    <property type="project" value="UniProtKB-SubCell"/>
</dbReference>
<dbReference type="AlphaFoldDB" id="A0A4R4QIM6"/>
<feature type="transmembrane region" description="Helical" evidence="5">
    <location>
        <begin position="222"/>
        <end position="243"/>
    </location>
</feature>
<evidence type="ECO:0000256" key="4">
    <source>
        <dbReference type="ARBA" id="ARBA00023136"/>
    </source>
</evidence>
<comment type="caution">
    <text evidence="7">The sequence shown here is derived from an EMBL/GenBank/DDBJ whole genome shotgun (WGS) entry which is preliminary data.</text>
</comment>
<dbReference type="OrthoDB" id="3772964at2"/>
<evidence type="ECO:0000256" key="2">
    <source>
        <dbReference type="ARBA" id="ARBA00022692"/>
    </source>
</evidence>
<accession>A0A4R4QIM6</accession>
<reference evidence="7 8" key="1">
    <citation type="submission" date="2019-03" db="EMBL/GenBank/DDBJ databases">
        <title>Draft genome sequences of novel Actinobacteria.</title>
        <authorList>
            <person name="Sahin N."/>
            <person name="Ay H."/>
            <person name="Saygin H."/>
        </authorList>
    </citation>
    <scope>NUCLEOTIDE SEQUENCE [LARGE SCALE GENOMIC DNA]</scope>
    <source>
        <strain evidence="7 8">JCM 30547</strain>
    </source>
</reference>
<evidence type="ECO:0000313" key="8">
    <source>
        <dbReference type="Proteomes" id="UP000295075"/>
    </source>
</evidence>
<dbReference type="EMBL" id="SMKA01000002">
    <property type="protein sequence ID" value="TDC35524.1"/>
    <property type="molecule type" value="Genomic_DNA"/>
</dbReference>
<evidence type="ECO:0000256" key="1">
    <source>
        <dbReference type="ARBA" id="ARBA00004141"/>
    </source>
</evidence>
<feature type="transmembrane region" description="Helical" evidence="5">
    <location>
        <begin position="88"/>
        <end position="108"/>
    </location>
</feature>
<dbReference type="RefSeq" id="WP_132400382.1">
    <property type="nucleotide sequence ID" value="NZ_SMKA01000002.1"/>
</dbReference>
<keyword evidence="2 5" id="KW-0812">Transmembrane</keyword>
<comment type="subcellular location">
    <subcellularLocation>
        <location evidence="1">Membrane</location>
        <topology evidence="1">Multi-pass membrane protein</topology>
    </subcellularLocation>
</comment>
<evidence type="ECO:0000259" key="6">
    <source>
        <dbReference type="Pfam" id="PF01061"/>
    </source>
</evidence>
<evidence type="ECO:0000313" key="7">
    <source>
        <dbReference type="EMBL" id="TDC35524.1"/>
    </source>
</evidence>
<dbReference type="InterPro" id="IPR051784">
    <property type="entry name" value="Nod_factor_ABC_transporter"/>
</dbReference>
<sequence length="260" mass="27938">MNRVVRAARLVGVVWYLQLRMFAVSAFEALMQLIWPMIFATSAFLIFRVNGDRELLIFAGLGASAMGIWSAMATAASNLLQEERWSGTLELLVAAPAPLALVLAPVALAMATMGLLSMVVTLLWARFAFGISIPVADISGFLVSILVTIAAMAMLGFLLSVSVIRYRTSWALGNALEFPGWLLGGFFVPLAILPDWVKPLSYVFAPTWGLAGMRDAAAGRSPWLQCAICVALGVAYGVIGLLLSKRLLTSARRNATLSLT</sequence>
<keyword evidence="3 5" id="KW-1133">Transmembrane helix</keyword>
<feature type="transmembrane region" description="Helical" evidence="5">
    <location>
        <begin position="141"/>
        <end position="166"/>
    </location>
</feature>
<proteinExistence type="predicted"/>
<dbReference type="Pfam" id="PF01061">
    <property type="entry name" value="ABC2_membrane"/>
    <property type="match status" value="1"/>
</dbReference>
<evidence type="ECO:0000256" key="3">
    <source>
        <dbReference type="ARBA" id="ARBA00022989"/>
    </source>
</evidence>
<evidence type="ECO:0000256" key="5">
    <source>
        <dbReference type="SAM" id="Phobius"/>
    </source>
</evidence>
<feature type="domain" description="ABC-2 type transporter transmembrane" evidence="6">
    <location>
        <begin position="19"/>
        <end position="215"/>
    </location>
</feature>
<feature type="transmembrane region" description="Helical" evidence="5">
    <location>
        <begin position="56"/>
        <end position="76"/>
    </location>
</feature>
<dbReference type="Proteomes" id="UP000295075">
    <property type="component" value="Unassembled WGS sequence"/>
</dbReference>
<feature type="transmembrane region" description="Helical" evidence="5">
    <location>
        <begin position="115"/>
        <end position="135"/>
    </location>
</feature>
<dbReference type="PANTHER" id="PTHR43229:SF6">
    <property type="entry name" value="ABC-TYPE MULTIDRUG TRANSPORT SYSTEM, PERMEASE COMPONENT"/>
    <property type="match status" value="1"/>
</dbReference>
<gene>
    <name evidence="7" type="ORF">E1261_01275</name>
</gene>
<keyword evidence="4 5" id="KW-0472">Membrane</keyword>
<dbReference type="InterPro" id="IPR013525">
    <property type="entry name" value="ABC2_TM"/>
</dbReference>
<feature type="transmembrane region" description="Helical" evidence="5">
    <location>
        <begin position="33"/>
        <end position="49"/>
    </location>
</feature>
<organism evidence="7 8">
    <name type="scientific">Kribbella albertanoniae</name>
    <dbReference type="NCBI Taxonomy" id="1266829"/>
    <lineage>
        <taxon>Bacteria</taxon>
        <taxon>Bacillati</taxon>
        <taxon>Actinomycetota</taxon>
        <taxon>Actinomycetes</taxon>
        <taxon>Propionibacteriales</taxon>
        <taxon>Kribbellaceae</taxon>
        <taxon>Kribbella</taxon>
    </lineage>
</organism>